<dbReference type="EMBL" id="MN565028">
    <property type="protein sequence ID" value="QGK88078.1"/>
    <property type="molecule type" value="Genomic_DNA"/>
</dbReference>
<keyword evidence="1" id="KW-0496">Mitochondrion</keyword>
<organism evidence="1">
    <name type="scientific">Russula subnigricans</name>
    <dbReference type="NCBI Taxonomy" id="258989"/>
    <lineage>
        <taxon>Eukaryota</taxon>
        <taxon>Fungi</taxon>
        <taxon>Dikarya</taxon>
        <taxon>Basidiomycota</taxon>
        <taxon>Agaricomycotina</taxon>
        <taxon>Agaricomycetes</taxon>
        <taxon>Russulales</taxon>
        <taxon>Russulaceae</taxon>
        <taxon>Russula</taxon>
    </lineage>
</organism>
<dbReference type="RefSeq" id="YP_009715272.1">
    <property type="nucleotide sequence ID" value="NC_045293.1"/>
</dbReference>
<geneLocation type="mitochondrion" evidence="1"/>
<dbReference type="GeneID" id="42894822"/>
<name>A0A649WI18_9AGAM</name>
<protein>
    <submittedName>
        <fullName evidence="1">Uncharacterized protein</fullName>
    </submittedName>
</protein>
<accession>A0A649WI18</accession>
<sequence length="101" mass="12082">MKINFQFYKKYKLPITINPLEYGKLIFNIDNINIISITPKTIAVITQFNEINEVKFFRNGDFIFSYKDYKLDDNHFTRKIKNKTFTFKNNVLIETTITLES</sequence>
<proteinExistence type="predicted"/>
<reference evidence="1" key="1">
    <citation type="submission" date="2019-10" db="EMBL/GenBank/DDBJ databases">
        <title>The complete mitochondrial genome of a wild toxic mushroom, Russula subnigricans.</title>
        <authorList>
            <person name="Yu F."/>
        </authorList>
    </citation>
    <scope>NUCLEOTIDE SEQUENCE</scope>
    <source>
        <strain evidence="1">CX24</strain>
    </source>
</reference>
<dbReference type="AlphaFoldDB" id="A0A649WI18"/>
<gene>
    <name evidence="1" type="primary">orf101</name>
</gene>
<evidence type="ECO:0000313" key="1">
    <source>
        <dbReference type="EMBL" id="QGK88078.1"/>
    </source>
</evidence>